<proteinExistence type="predicted"/>
<protein>
    <submittedName>
        <fullName evidence="2">Uncharacterized protein</fullName>
    </submittedName>
</protein>
<name>A0A0F9FKZ1_9ZZZZ</name>
<gene>
    <name evidence="2" type="ORF">LCGC14_2017610</name>
</gene>
<reference evidence="2" key="1">
    <citation type="journal article" date="2015" name="Nature">
        <title>Complex archaea that bridge the gap between prokaryotes and eukaryotes.</title>
        <authorList>
            <person name="Spang A."/>
            <person name="Saw J.H."/>
            <person name="Jorgensen S.L."/>
            <person name="Zaremba-Niedzwiedzka K."/>
            <person name="Martijn J."/>
            <person name="Lind A.E."/>
            <person name="van Eijk R."/>
            <person name="Schleper C."/>
            <person name="Guy L."/>
            <person name="Ettema T.J."/>
        </authorList>
    </citation>
    <scope>NUCLEOTIDE SEQUENCE</scope>
</reference>
<evidence type="ECO:0000256" key="1">
    <source>
        <dbReference type="SAM" id="MobiDB-lite"/>
    </source>
</evidence>
<dbReference type="EMBL" id="LAZR01023248">
    <property type="protein sequence ID" value="KKL79161.1"/>
    <property type="molecule type" value="Genomic_DNA"/>
</dbReference>
<feature type="region of interest" description="Disordered" evidence="1">
    <location>
        <begin position="227"/>
        <end position="254"/>
    </location>
</feature>
<dbReference type="AlphaFoldDB" id="A0A0F9FKZ1"/>
<comment type="caution">
    <text evidence="2">The sequence shown here is derived from an EMBL/GenBank/DDBJ whole genome shotgun (WGS) entry which is preliminary data.</text>
</comment>
<sequence length="254" mass="28309">MGNELAKSQMLNPVKEIEYASEAATALKDIVDKKPKKVMVGGEQYIEFEDWQMIARFYNCTAGIEWTKPIMREAQKKQAVVGFEARAQVLNKDGMVISAAEASCLRDEDNWKFKPEFQLRSMAQTRAMAKALRNVFAWVVVLAGYKPTPAEEMETGKTFARVRGNKVYPPVSKKYSAAPTCQNCGNGLSSAEADYCDNQGSAGWDVIINGEKRKYHHLCQSCQLEFSKQVPPPSEPSDVGNDGGRINTQTRPLK</sequence>
<accession>A0A0F9FKZ1</accession>
<evidence type="ECO:0000313" key="2">
    <source>
        <dbReference type="EMBL" id="KKL79161.1"/>
    </source>
</evidence>
<organism evidence="2">
    <name type="scientific">marine sediment metagenome</name>
    <dbReference type="NCBI Taxonomy" id="412755"/>
    <lineage>
        <taxon>unclassified sequences</taxon>
        <taxon>metagenomes</taxon>
        <taxon>ecological metagenomes</taxon>
    </lineage>
</organism>